<dbReference type="WBParaSite" id="TMUE_3000012232.1">
    <property type="protein sequence ID" value="TMUE_3000012232.1"/>
    <property type="gene ID" value="WBGene00301509"/>
</dbReference>
<dbReference type="AlphaFoldDB" id="A0A5S6QZ96"/>
<proteinExistence type="predicted"/>
<evidence type="ECO:0000313" key="2">
    <source>
        <dbReference type="WBParaSite" id="TMUE_3000012232.1"/>
    </source>
</evidence>
<reference evidence="2" key="1">
    <citation type="submission" date="2019-12" db="UniProtKB">
        <authorList>
            <consortium name="WormBaseParasite"/>
        </authorList>
    </citation>
    <scope>IDENTIFICATION</scope>
</reference>
<name>A0A5S6QZ96_TRIMR</name>
<dbReference type="Proteomes" id="UP000046395">
    <property type="component" value="Unassembled WGS sequence"/>
</dbReference>
<sequence length="203" mass="23078">MEKNGSRRYIFIYVDDLLVVGATPKITKEIGIQLDKFFQTTDLGKVKNYLRDGSILLHQRNKIEQLLEQYALMECKPAPPYMEIGSFSGNQESRPMLNNTKYRQVIGSLLYVATVSRPDIAAPVGFLCRHVEKPTEADWKSVKRVMRYLAASKHMKLRLSFAGGVDLRYHVDADWAGDKADRKSTTGFVFQLGKNAIGWSSRK</sequence>
<dbReference type="PANTHER" id="PTHR11439">
    <property type="entry name" value="GAG-POL-RELATED RETROTRANSPOSON"/>
    <property type="match status" value="1"/>
</dbReference>
<accession>A0A5S6QZ96</accession>
<keyword evidence="1" id="KW-1185">Reference proteome</keyword>
<evidence type="ECO:0000313" key="1">
    <source>
        <dbReference type="Proteomes" id="UP000046395"/>
    </source>
</evidence>
<protein>
    <submittedName>
        <fullName evidence="2">Reverse transcriptase Ty1/copia-type domain-containing protein</fullName>
    </submittedName>
</protein>
<organism evidence="1 2">
    <name type="scientific">Trichuris muris</name>
    <name type="common">Mouse whipworm</name>
    <dbReference type="NCBI Taxonomy" id="70415"/>
    <lineage>
        <taxon>Eukaryota</taxon>
        <taxon>Metazoa</taxon>
        <taxon>Ecdysozoa</taxon>
        <taxon>Nematoda</taxon>
        <taxon>Enoplea</taxon>
        <taxon>Dorylaimia</taxon>
        <taxon>Trichinellida</taxon>
        <taxon>Trichuridae</taxon>
        <taxon>Trichuris</taxon>
    </lineage>
</organism>
<dbReference type="STRING" id="70415.A0A5S6QZ96"/>
<dbReference type="PANTHER" id="PTHR11439:SF483">
    <property type="entry name" value="PEPTIDE SYNTHASE GLIP-LIKE, PUTATIVE (AFU_ORTHOLOGUE AFUA_3G12920)-RELATED"/>
    <property type="match status" value="1"/>
</dbReference>